<name>A0AC34GH35_9BILA</name>
<reference evidence="2" key="1">
    <citation type="submission" date="2022-11" db="UniProtKB">
        <authorList>
            <consortium name="WormBaseParasite"/>
        </authorList>
    </citation>
    <scope>IDENTIFICATION</scope>
</reference>
<evidence type="ECO:0000313" key="1">
    <source>
        <dbReference type="Proteomes" id="UP000887579"/>
    </source>
</evidence>
<evidence type="ECO:0000313" key="2">
    <source>
        <dbReference type="WBParaSite" id="ES5_v2.g28857.t1"/>
    </source>
</evidence>
<organism evidence="1 2">
    <name type="scientific">Panagrolaimus sp. ES5</name>
    <dbReference type="NCBI Taxonomy" id="591445"/>
    <lineage>
        <taxon>Eukaryota</taxon>
        <taxon>Metazoa</taxon>
        <taxon>Ecdysozoa</taxon>
        <taxon>Nematoda</taxon>
        <taxon>Chromadorea</taxon>
        <taxon>Rhabditida</taxon>
        <taxon>Tylenchina</taxon>
        <taxon>Panagrolaimomorpha</taxon>
        <taxon>Panagrolaimoidea</taxon>
        <taxon>Panagrolaimidae</taxon>
        <taxon>Panagrolaimus</taxon>
    </lineage>
</organism>
<sequence>MLFRQEMEELDIVILNLSFTELKVFSKCVKKIWIRSHRVKYDNGEVVPSENINTIFSKNTTFCMNFGGYYKDTICKSCIDFIEACNTVKEVDLRCVPEMFDIPKFYRHLK</sequence>
<dbReference type="WBParaSite" id="ES5_v2.g28857.t1">
    <property type="protein sequence ID" value="ES5_v2.g28857.t1"/>
    <property type="gene ID" value="ES5_v2.g28857"/>
</dbReference>
<dbReference type="Proteomes" id="UP000887579">
    <property type="component" value="Unplaced"/>
</dbReference>
<proteinExistence type="predicted"/>
<accession>A0AC34GH35</accession>
<protein>
    <submittedName>
        <fullName evidence="2">Uncharacterized protein</fullName>
    </submittedName>
</protein>